<evidence type="ECO:0000256" key="1">
    <source>
        <dbReference type="SAM" id="Phobius"/>
    </source>
</evidence>
<name>A0A5M4B6K5_9FLAO</name>
<proteinExistence type="predicted"/>
<organism evidence="2 3">
    <name type="scientific">Capnocytophaga felis</name>
    <dbReference type="NCBI Taxonomy" id="2267611"/>
    <lineage>
        <taxon>Bacteria</taxon>
        <taxon>Pseudomonadati</taxon>
        <taxon>Bacteroidota</taxon>
        <taxon>Flavobacteriia</taxon>
        <taxon>Flavobacteriales</taxon>
        <taxon>Flavobacteriaceae</taxon>
        <taxon>Capnocytophaga</taxon>
    </lineage>
</organism>
<dbReference type="EMBL" id="BLBC01000005">
    <property type="protein sequence ID" value="GET45254.1"/>
    <property type="molecule type" value="Genomic_DNA"/>
</dbReference>
<reference evidence="3" key="1">
    <citation type="journal article" date="2020" name="Int. J. Syst. Evol. Microbiol.">
        <title>Capnocytophaga felis sp. nov. isolated from the feline oral cavity.</title>
        <authorList>
            <person name="Suzuki M."/>
            <person name="Umeda K."/>
            <person name="Kimura M."/>
            <person name="Imaoka K."/>
            <person name="Morikawa S."/>
            <person name="Maeda K."/>
        </authorList>
    </citation>
    <scope>NUCLEOTIDE SEQUENCE [LARGE SCALE GENOMIC DNA]</scope>
    <source>
        <strain evidence="3">KC07070</strain>
    </source>
</reference>
<gene>
    <name evidence="2" type="ORF">RCZ01_05560</name>
</gene>
<dbReference type="OrthoDB" id="3035737at2"/>
<keyword evidence="3" id="KW-1185">Reference proteome</keyword>
<keyword evidence="1" id="KW-0472">Membrane</keyword>
<comment type="caution">
    <text evidence="2">The sequence shown here is derived from an EMBL/GenBank/DDBJ whole genome shotgun (WGS) entry which is preliminary data.</text>
</comment>
<keyword evidence="1" id="KW-1133">Transmembrane helix</keyword>
<keyword evidence="1" id="KW-0812">Transmembrane</keyword>
<accession>A0A5M4B6K5</accession>
<sequence>MNKVAKRKQNDKTTFLLPKKNFWIGVGSVLNIFGVYFTYNYSKTTEQADKKAITCDWTMVGNDFKKVLNIR</sequence>
<evidence type="ECO:0000313" key="3">
    <source>
        <dbReference type="Proteomes" id="UP000398217"/>
    </source>
</evidence>
<feature type="transmembrane region" description="Helical" evidence="1">
    <location>
        <begin position="21"/>
        <end position="39"/>
    </location>
</feature>
<protein>
    <submittedName>
        <fullName evidence="2">Uncharacterized protein</fullName>
    </submittedName>
</protein>
<dbReference type="RefSeq" id="WP_155283939.1">
    <property type="nucleotide sequence ID" value="NZ_BLBC01000005.1"/>
</dbReference>
<evidence type="ECO:0000313" key="2">
    <source>
        <dbReference type="EMBL" id="GET45254.1"/>
    </source>
</evidence>
<dbReference type="Proteomes" id="UP000398217">
    <property type="component" value="Unassembled WGS sequence"/>
</dbReference>
<dbReference type="AlphaFoldDB" id="A0A5M4B6K5"/>